<dbReference type="GO" id="GO:0003676">
    <property type="term" value="F:nucleic acid binding"/>
    <property type="evidence" value="ECO:0007669"/>
    <property type="project" value="InterPro"/>
</dbReference>
<feature type="domain" description="DDE-1" evidence="1">
    <location>
        <begin position="8"/>
        <end position="77"/>
    </location>
</feature>
<dbReference type="InterPro" id="IPR004875">
    <property type="entry name" value="DDE_SF_endonuclease_dom"/>
</dbReference>
<gene>
    <name evidence="2" type="ORF">NQ318_012771</name>
</gene>
<comment type="caution">
    <text evidence="2">The sequence shown here is derived from an EMBL/GenBank/DDBJ whole genome shotgun (WGS) entry which is preliminary data.</text>
</comment>
<accession>A0AAV8YHV3</accession>
<name>A0AAV8YHV3_9CUCU</name>
<dbReference type="EMBL" id="JAPWTK010000096">
    <property type="protein sequence ID" value="KAJ8950691.1"/>
    <property type="molecule type" value="Genomic_DNA"/>
</dbReference>
<evidence type="ECO:0000313" key="3">
    <source>
        <dbReference type="Proteomes" id="UP001162162"/>
    </source>
</evidence>
<sequence>MLQGRKNNFLRVWRYQPESKARDDATRNSSLILYNASAHPSSTELNEIIPQFFVVYLPPNVTSLIQPMDQGVISALK</sequence>
<organism evidence="2 3">
    <name type="scientific">Aromia moschata</name>
    <dbReference type="NCBI Taxonomy" id="1265417"/>
    <lineage>
        <taxon>Eukaryota</taxon>
        <taxon>Metazoa</taxon>
        <taxon>Ecdysozoa</taxon>
        <taxon>Arthropoda</taxon>
        <taxon>Hexapoda</taxon>
        <taxon>Insecta</taxon>
        <taxon>Pterygota</taxon>
        <taxon>Neoptera</taxon>
        <taxon>Endopterygota</taxon>
        <taxon>Coleoptera</taxon>
        <taxon>Polyphaga</taxon>
        <taxon>Cucujiformia</taxon>
        <taxon>Chrysomeloidea</taxon>
        <taxon>Cerambycidae</taxon>
        <taxon>Cerambycinae</taxon>
        <taxon>Callichromatini</taxon>
        <taxon>Aromia</taxon>
    </lineage>
</organism>
<evidence type="ECO:0000313" key="2">
    <source>
        <dbReference type="EMBL" id="KAJ8950691.1"/>
    </source>
</evidence>
<protein>
    <recommendedName>
        <fullName evidence="1">DDE-1 domain-containing protein</fullName>
    </recommendedName>
</protein>
<keyword evidence="3" id="KW-1185">Reference proteome</keyword>
<dbReference type="Pfam" id="PF03184">
    <property type="entry name" value="DDE_1"/>
    <property type="match status" value="1"/>
</dbReference>
<dbReference type="Proteomes" id="UP001162162">
    <property type="component" value="Unassembled WGS sequence"/>
</dbReference>
<reference evidence="2" key="1">
    <citation type="journal article" date="2023" name="Insect Mol. Biol.">
        <title>Genome sequencing provides insights into the evolution of gene families encoding plant cell wall-degrading enzymes in longhorned beetles.</title>
        <authorList>
            <person name="Shin N.R."/>
            <person name="Okamura Y."/>
            <person name="Kirsch R."/>
            <person name="Pauchet Y."/>
        </authorList>
    </citation>
    <scope>NUCLEOTIDE SEQUENCE</scope>
    <source>
        <strain evidence="2">AMC_N1</strain>
    </source>
</reference>
<proteinExistence type="predicted"/>
<dbReference type="AlphaFoldDB" id="A0AAV8YHV3"/>
<evidence type="ECO:0000259" key="1">
    <source>
        <dbReference type="Pfam" id="PF03184"/>
    </source>
</evidence>